<keyword evidence="1" id="KW-0472">Membrane</keyword>
<name>B9SJD4_RICCO</name>
<dbReference type="Proteomes" id="UP000008311">
    <property type="component" value="Unassembled WGS sequence"/>
</dbReference>
<protein>
    <submittedName>
        <fullName evidence="2">Uncharacterized protein</fullName>
    </submittedName>
</protein>
<dbReference type="EMBL" id="EQ973983">
    <property type="protein sequence ID" value="EEF36297.1"/>
    <property type="molecule type" value="Genomic_DNA"/>
</dbReference>
<proteinExistence type="predicted"/>
<evidence type="ECO:0000313" key="3">
    <source>
        <dbReference type="Proteomes" id="UP000008311"/>
    </source>
</evidence>
<keyword evidence="3" id="KW-1185">Reference proteome</keyword>
<feature type="transmembrane region" description="Helical" evidence="1">
    <location>
        <begin position="17"/>
        <end position="36"/>
    </location>
</feature>
<evidence type="ECO:0000313" key="2">
    <source>
        <dbReference type="EMBL" id="EEF36297.1"/>
    </source>
</evidence>
<gene>
    <name evidence="2" type="ORF">RCOM_0525610</name>
</gene>
<dbReference type="InParanoid" id="B9SJD4"/>
<reference evidence="3" key="1">
    <citation type="journal article" date="2010" name="Nat. Biotechnol.">
        <title>Draft genome sequence of the oilseed species Ricinus communis.</title>
        <authorList>
            <person name="Chan A.P."/>
            <person name="Crabtree J."/>
            <person name="Zhao Q."/>
            <person name="Lorenzi H."/>
            <person name="Orvis J."/>
            <person name="Puiu D."/>
            <person name="Melake-Berhan A."/>
            <person name="Jones K.M."/>
            <person name="Redman J."/>
            <person name="Chen G."/>
            <person name="Cahoon E.B."/>
            <person name="Gedil M."/>
            <person name="Stanke M."/>
            <person name="Haas B.J."/>
            <person name="Wortman J.R."/>
            <person name="Fraser-Liggett C.M."/>
            <person name="Ravel J."/>
            <person name="Rabinowicz P.D."/>
        </authorList>
    </citation>
    <scope>NUCLEOTIDE SEQUENCE [LARGE SCALE GENOMIC DNA]</scope>
    <source>
        <strain evidence="3">cv. Hale</strain>
    </source>
</reference>
<keyword evidence="1" id="KW-1133">Transmembrane helix</keyword>
<evidence type="ECO:0000256" key="1">
    <source>
        <dbReference type="SAM" id="Phobius"/>
    </source>
</evidence>
<sequence length="72" mass="8230">MPPGLNLFSSGRHSTKILFIAAWSCFRATSLFSLLLKYRPYDRATKKALCRELRLRLKGKLLRQKPIVGHAS</sequence>
<keyword evidence="1" id="KW-0812">Transmembrane</keyword>
<dbReference type="AlphaFoldDB" id="B9SJD4"/>
<accession>B9SJD4</accession>
<organism evidence="2 3">
    <name type="scientific">Ricinus communis</name>
    <name type="common">Castor bean</name>
    <dbReference type="NCBI Taxonomy" id="3988"/>
    <lineage>
        <taxon>Eukaryota</taxon>
        <taxon>Viridiplantae</taxon>
        <taxon>Streptophyta</taxon>
        <taxon>Embryophyta</taxon>
        <taxon>Tracheophyta</taxon>
        <taxon>Spermatophyta</taxon>
        <taxon>Magnoliopsida</taxon>
        <taxon>eudicotyledons</taxon>
        <taxon>Gunneridae</taxon>
        <taxon>Pentapetalae</taxon>
        <taxon>rosids</taxon>
        <taxon>fabids</taxon>
        <taxon>Malpighiales</taxon>
        <taxon>Euphorbiaceae</taxon>
        <taxon>Acalyphoideae</taxon>
        <taxon>Acalypheae</taxon>
        <taxon>Ricinus</taxon>
    </lineage>
</organism>